<name>A0A2L1UKA0_9BACL</name>
<keyword evidence="1" id="KW-0812">Transmembrane</keyword>
<feature type="transmembrane region" description="Helical" evidence="1">
    <location>
        <begin position="6"/>
        <end position="29"/>
    </location>
</feature>
<dbReference type="EMBL" id="CP019657">
    <property type="protein sequence ID" value="AVF28970.1"/>
    <property type="molecule type" value="Genomic_DNA"/>
</dbReference>
<keyword evidence="2" id="KW-0614">Plasmid</keyword>
<dbReference type="GeneID" id="78828565"/>
<dbReference type="Proteomes" id="UP000239833">
    <property type="component" value="Plasmid unnamed2"/>
</dbReference>
<protein>
    <submittedName>
        <fullName evidence="2">Uncharacterized protein</fullName>
    </submittedName>
</protein>
<geneLocation type="plasmid" evidence="2">
    <name>unnamed2</name>
</geneLocation>
<keyword evidence="1" id="KW-1133">Transmembrane helix</keyword>
<reference evidence="3" key="1">
    <citation type="submission" date="2017-02" db="EMBL/GenBank/DDBJ databases">
        <title>Delineation of Paenibacillus larvae strains originating from foulbrood outbreaks.</title>
        <authorList>
            <person name="Beims H."/>
            <person name="Bunk B."/>
            <person name="Sproeer C."/>
            <person name="Mohr K.I."/>
            <person name="Pradella S."/>
            <person name="Guenther G."/>
            <person name="Rohde M."/>
            <person name="von der Ohe W."/>
            <person name="Steinert M."/>
        </authorList>
    </citation>
    <scope>NUCLEOTIDE SEQUENCE [LARGE SCALE GENOMIC DNA]</scope>
    <source>
        <strain evidence="3">Eric_III</strain>
        <plasmid evidence="3">Plasmid unnamed2</plasmid>
    </source>
</reference>
<evidence type="ECO:0000313" key="3">
    <source>
        <dbReference type="Proteomes" id="UP000239833"/>
    </source>
</evidence>
<evidence type="ECO:0000313" key="2">
    <source>
        <dbReference type="EMBL" id="AVF28970.1"/>
    </source>
</evidence>
<accession>A0A2L1UKA0</accession>
<evidence type="ECO:0000256" key="1">
    <source>
        <dbReference type="SAM" id="Phobius"/>
    </source>
</evidence>
<organism evidence="2 3">
    <name type="scientific">Paenibacillus larvae subsp. larvae</name>
    <dbReference type="NCBI Taxonomy" id="147375"/>
    <lineage>
        <taxon>Bacteria</taxon>
        <taxon>Bacillati</taxon>
        <taxon>Bacillota</taxon>
        <taxon>Bacilli</taxon>
        <taxon>Bacillales</taxon>
        <taxon>Paenibacillaceae</taxon>
        <taxon>Paenibacillus</taxon>
    </lineage>
</organism>
<gene>
    <name evidence="2" type="ORF">ERICIII_04969</name>
</gene>
<keyword evidence="1" id="KW-0472">Membrane</keyword>
<dbReference type="RefSeq" id="WP_257788505.1">
    <property type="nucleotide sequence ID" value="NZ_CP019657.1"/>
</dbReference>
<proteinExistence type="predicted"/>
<sequence length="41" mass="4650">MNFIYTAFWNVLGIMLFFSLLGTIAWCVYDAGKESDQANAK</sequence>
<dbReference type="AlphaFoldDB" id="A0A2L1UKA0"/>